<organism evidence="2 3">
    <name type="scientific">Salipaludibacillus keqinensis</name>
    <dbReference type="NCBI Taxonomy" id="2045207"/>
    <lineage>
        <taxon>Bacteria</taxon>
        <taxon>Bacillati</taxon>
        <taxon>Bacillota</taxon>
        <taxon>Bacilli</taxon>
        <taxon>Bacillales</taxon>
        <taxon>Bacillaceae</taxon>
    </lineage>
</organism>
<dbReference type="RefSeq" id="WP_110609512.1">
    <property type="nucleotide sequence ID" value="NZ_PDOD01000002.1"/>
</dbReference>
<keyword evidence="3" id="KW-1185">Reference proteome</keyword>
<dbReference type="InterPro" id="IPR010773">
    <property type="entry name" value="Mycophage_PG1_Gp7"/>
</dbReference>
<gene>
    <name evidence="2" type="ORF">CR194_09930</name>
</gene>
<feature type="transmembrane region" description="Helical" evidence="1">
    <location>
        <begin position="68"/>
        <end position="87"/>
    </location>
</feature>
<accession>A0A323TG81</accession>
<protein>
    <submittedName>
        <fullName evidence="2">Sporulation protein</fullName>
    </submittedName>
</protein>
<proteinExistence type="predicted"/>
<keyword evidence="1" id="KW-0812">Transmembrane</keyword>
<evidence type="ECO:0000313" key="3">
    <source>
        <dbReference type="Proteomes" id="UP000248214"/>
    </source>
</evidence>
<dbReference type="AlphaFoldDB" id="A0A323TG81"/>
<dbReference type="Pfam" id="PF07098">
    <property type="entry name" value="DUF1360"/>
    <property type="match status" value="1"/>
</dbReference>
<name>A0A323TG81_9BACI</name>
<sequence length="116" mass="13637">MFTWFEFILMGLAIFRITHLFVYDTVTTPIRRMFINEEQAVDEAGNFIWEYTPKGIGIRKFIGEILNCHWCTSVWVAAFMLIGYLLLPQIFVLIMWLFSLAAIAVIIEEIVLKHLY</sequence>
<feature type="transmembrane region" description="Helical" evidence="1">
    <location>
        <begin position="93"/>
        <end position="112"/>
    </location>
</feature>
<evidence type="ECO:0000313" key="2">
    <source>
        <dbReference type="EMBL" id="PYZ93480.1"/>
    </source>
</evidence>
<reference evidence="2 3" key="1">
    <citation type="submission" date="2017-10" db="EMBL/GenBank/DDBJ databases">
        <title>Bacillus sp. nov., a halophilic bacterium isolated from a Keqin Lake.</title>
        <authorList>
            <person name="Wang H."/>
        </authorList>
    </citation>
    <scope>NUCLEOTIDE SEQUENCE [LARGE SCALE GENOMIC DNA]</scope>
    <source>
        <strain evidence="2 3">KQ-12</strain>
    </source>
</reference>
<comment type="caution">
    <text evidence="2">The sequence shown here is derived from an EMBL/GenBank/DDBJ whole genome shotgun (WGS) entry which is preliminary data.</text>
</comment>
<dbReference type="Proteomes" id="UP000248214">
    <property type="component" value="Unassembled WGS sequence"/>
</dbReference>
<keyword evidence="1" id="KW-0472">Membrane</keyword>
<evidence type="ECO:0000256" key="1">
    <source>
        <dbReference type="SAM" id="Phobius"/>
    </source>
</evidence>
<keyword evidence="1" id="KW-1133">Transmembrane helix</keyword>
<dbReference type="OrthoDB" id="4722315at2"/>
<feature type="transmembrane region" description="Helical" evidence="1">
    <location>
        <begin position="6"/>
        <end position="23"/>
    </location>
</feature>
<dbReference type="EMBL" id="PDOD01000002">
    <property type="protein sequence ID" value="PYZ93480.1"/>
    <property type="molecule type" value="Genomic_DNA"/>
</dbReference>